<evidence type="ECO:0000256" key="3">
    <source>
        <dbReference type="RuleBase" id="RU000363"/>
    </source>
</evidence>
<keyword evidence="2" id="KW-0560">Oxidoreductase</keyword>
<dbReference type="RefSeq" id="WP_201681809.1">
    <property type="nucleotide sequence ID" value="NZ_JAEQNA010000001.1"/>
</dbReference>
<dbReference type="InterPro" id="IPR002347">
    <property type="entry name" value="SDR_fam"/>
</dbReference>
<dbReference type="InterPro" id="IPR036291">
    <property type="entry name" value="NAD(P)-bd_dom_sf"/>
</dbReference>
<protein>
    <submittedName>
        <fullName evidence="5">SDR family oxidoreductase</fullName>
    </submittedName>
</protein>
<dbReference type="PRINTS" id="PR00080">
    <property type="entry name" value="SDRFAMILY"/>
</dbReference>
<keyword evidence="6" id="KW-1185">Reference proteome</keyword>
<dbReference type="GO" id="GO:0016491">
    <property type="term" value="F:oxidoreductase activity"/>
    <property type="evidence" value="ECO:0007669"/>
    <property type="project" value="UniProtKB-KW"/>
</dbReference>
<dbReference type="InterPro" id="IPR020904">
    <property type="entry name" value="Sc_DH/Rdtase_CS"/>
</dbReference>
<dbReference type="PRINTS" id="PR00081">
    <property type="entry name" value="GDHRDH"/>
</dbReference>
<evidence type="ECO:0000256" key="1">
    <source>
        <dbReference type="ARBA" id="ARBA00006484"/>
    </source>
</evidence>
<dbReference type="PANTHER" id="PTHR45024">
    <property type="entry name" value="DEHYDROGENASES, SHORT CHAIN"/>
    <property type="match status" value="1"/>
</dbReference>
<dbReference type="InterPro" id="IPR051687">
    <property type="entry name" value="Peroxisomal_Beta-Oxidation"/>
</dbReference>
<evidence type="ECO:0000313" key="5">
    <source>
        <dbReference type="EMBL" id="MBL0418720.1"/>
    </source>
</evidence>
<feature type="domain" description="Ketoreductase" evidence="4">
    <location>
        <begin position="11"/>
        <end position="193"/>
    </location>
</feature>
<dbReference type="InterPro" id="IPR057326">
    <property type="entry name" value="KR_dom"/>
</dbReference>
<dbReference type="EMBL" id="JAEQNA010000001">
    <property type="protein sequence ID" value="MBL0418720.1"/>
    <property type="molecule type" value="Genomic_DNA"/>
</dbReference>
<dbReference type="PANTHER" id="PTHR45024:SF2">
    <property type="entry name" value="SCP2 DOMAIN-CONTAINING PROTEIN"/>
    <property type="match status" value="1"/>
</dbReference>
<reference evidence="5" key="1">
    <citation type="submission" date="2021-01" db="EMBL/GenBank/DDBJ databases">
        <title>Ramlibacter sp. strain AW1 16S ribosomal RNA gene Genome sequencing and assembly.</title>
        <authorList>
            <person name="Kang M."/>
        </authorList>
    </citation>
    <scope>NUCLEOTIDE SEQUENCE</scope>
    <source>
        <strain evidence="5">AW1</strain>
    </source>
</reference>
<sequence>MNQEHIDLSGQAAIVTGSGRGLGLAFARALARAGAAVVVNDVDADAARQAAQLIASEGGRAVAEVVAVGSAEAADRLVARAVDSFGRLDILCTNAGILRDRVLWNMSDDEFDRVIETHLRGTFTCVRAAVRRMRSQGEGGRVVLVSSISGQRGKFGQGNYAAAKAGIAAMARTWALECARANVTVNAIVPVAMTQMVASIAALAPVAQAMARGEPLPETVRQGLGLGTPEDVAPLLVFLASRAAANVSGQCIGIGGDKLSLWSQPAEVRVAYRDGGWDAEAIARSWAQGVGQRLEPYGDEIKLPE</sequence>
<dbReference type="Proteomes" id="UP000613011">
    <property type="component" value="Unassembled WGS sequence"/>
</dbReference>
<dbReference type="Gene3D" id="3.40.50.720">
    <property type="entry name" value="NAD(P)-binding Rossmann-like Domain"/>
    <property type="match status" value="1"/>
</dbReference>
<comment type="similarity">
    <text evidence="1 3">Belongs to the short-chain dehydrogenases/reductases (SDR) family.</text>
</comment>
<dbReference type="SUPFAM" id="SSF51735">
    <property type="entry name" value="NAD(P)-binding Rossmann-fold domains"/>
    <property type="match status" value="1"/>
</dbReference>
<evidence type="ECO:0000313" key="6">
    <source>
        <dbReference type="Proteomes" id="UP000613011"/>
    </source>
</evidence>
<name>A0A936ZK74_9BURK</name>
<dbReference type="FunFam" id="3.40.50.720:FF:000084">
    <property type="entry name" value="Short-chain dehydrogenase reductase"/>
    <property type="match status" value="1"/>
</dbReference>
<dbReference type="SMART" id="SM00822">
    <property type="entry name" value="PKS_KR"/>
    <property type="match status" value="1"/>
</dbReference>
<accession>A0A936ZK74</accession>
<organism evidence="5 6">
    <name type="scientific">Ramlibacter aurantiacus</name>
    <dbReference type="NCBI Taxonomy" id="2801330"/>
    <lineage>
        <taxon>Bacteria</taxon>
        <taxon>Pseudomonadati</taxon>
        <taxon>Pseudomonadota</taxon>
        <taxon>Betaproteobacteria</taxon>
        <taxon>Burkholderiales</taxon>
        <taxon>Comamonadaceae</taxon>
        <taxon>Ramlibacter</taxon>
    </lineage>
</organism>
<comment type="caution">
    <text evidence="5">The sequence shown here is derived from an EMBL/GenBank/DDBJ whole genome shotgun (WGS) entry which is preliminary data.</text>
</comment>
<proteinExistence type="inferred from homology"/>
<gene>
    <name evidence="5" type="ORF">JI739_00035</name>
</gene>
<evidence type="ECO:0000259" key="4">
    <source>
        <dbReference type="SMART" id="SM00822"/>
    </source>
</evidence>
<dbReference type="Pfam" id="PF00106">
    <property type="entry name" value="adh_short"/>
    <property type="match status" value="1"/>
</dbReference>
<dbReference type="AlphaFoldDB" id="A0A936ZK74"/>
<dbReference type="PROSITE" id="PS00061">
    <property type="entry name" value="ADH_SHORT"/>
    <property type="match status" value="1"/>
</dbReference>
<evidence type="ECO:0000256" key="2">
    <source>
        <dbReference type="ARBA" id="ARBA00023002"/>
    </source>
</evidence>